<comment type="subcellular location">
    <subcellularLocation>
        <location evidence="1">Mitochondrion inner membrane</location>
        <topology evidence="1">Peripheral membrane protein</topology>
        <orientation evidence="1">Matrix side</orientation>
    </subcellularLocation>
</comment>
<dbReference type="FunFam" id="3.40.50.300:FF:000876">
    <property type="entry name" value="Mitochondrial GTPase 1"/>
    <property type="match status" value="1"/>
</dbReference>
<feature type="binding site" evidence="9">
    <location>
        <position position="209"/>
    </location>
    <ligand>
        <name>GTP</name>
        <dbReference type="ChEBI" id="CHEBI:37565"/>
    </ligand>
</feature>
<evidence type="ECO:0000313" key="12">
    <source>
        <dbReference type="Proteomes" id="UP001152759"/>
    </source>
</evidence>
<evidence type="ECO:0000259" key="10">
    <source>
        <dbReference type="Pfam" id="PF01926"/>
    </source>
</evidence>
<protein>
    <recommendedName>
        <fullName evidence="10">G domain-containing protein</fullName>
    </recommendedName>
</protein>
<dbReference type="InterPro" id="IPR027417">
    <property type="entry name" value="P-loop_NTPase"/>
</dbReference>
<dbReference type="AlphaFoldDB" id="A0A9P0AD81"/>
<dbReference type="GO" id="GO:0005525">
    <property type="term" value="F:GTP binding"/>
    <property type="evidence" value="ECO:0007669"/>
    <property type="project" value="UniProtKB-KW"/>
</dbReference>
<evidence type="ECO:0000313" key="11">
    <source>
        <dbReference type="EMBL" id="CAH0388112.1"/>
    </source>
</evidence>
<dbReference type="Gene3D" id="1.10.1580.10">
    <property type="match status" value="1"/>
</dbReference>
<evidence type="ECO:0000256" key="3">
    <source>
        <dbReference type="ARBA" id="ARBA00022792"/>
    </source>
</evidence>
<comment type="function">
    <text evidence="8">Plays a role in the regulation of the mitochondrial ribosome assembly and of translational activity. Displays mitochondrial GTPase activity.</text>
</comment>
<dbReference type="GO" id="GO:0005743">
    <property type="term" value="C:mitochondrial inner membrane"/>
    <property type="evidence" value="ECO:0007669"/>
    <property type="project" value="UniProtKB-SubCell"/>
</dbReference>
<evidence type="ECO:0000256" key="7">
    <source>
        <dbReference type="ARBA" id="ARBA00023136"/>
    </source>
</evidence>
<dbReference type="PANTHER" id="PTHR45782:SF4">
    <property type="entry name" value="MITOCHONDRIAL RIBOSOME-ASSOCIATED GTPASE 1"/>
    <property type="match status" value="1"/>
</dbReference>
<dbReference type="GO" id="GO:0003924">
    <property type="term" value="F:GTPase activity"/>
    <property type="evidence" value="ECO:0007669"/>
    <property type="project" value="TreeGrafter"/>
</dbReference>
<keyword evidence="12" id="KW-1185">Reference proteome</keyword>
<gene>
    <name evidence="11" type="ORF">BEMITA_LOCUS7053</name>
</gene>
<accession>A0A9P0AD81</accession>
<dbReference type="PANTHER" id="PTHR45782">
    <property type="entry name" value="MITOCHONDRIAL RIBOSOME-ASSOCIATED GTPASE 1"/>
    <property type="match status" value="1"/>
</dbReference>
<dbReference type="PIRSF" id="PIRSF006230">
    <property type="entry name" value="MG442"/>
    <property type="match status" value="1"/>
</dbReference>
<dbReference type="KEGG" id="btab:109033541"/>
<keyword evidence="7" id="KW-0472">Membrane</keyword>
<evidence type="ECO:0000256" key="6">
    <source>
        <dbReference type="ARBA" id="ARBA00023134"/>
    </source>
</evidence>
<name>A0A9P0AD81_BEMTA</name>
<dbReference type="Proteomes" id="UP001152759">
    <property type="component" value="Chromosome 4"/>
</dbReference>
<feature type="binding site" evidence="9">
    <location>
        <begin position="157"/>
        <end position="162"/>
    </location>
    <ligand>
        <name>GTP</name>
        <dbReference type="ChEBI" id="CHEBI:37565"/>
    </ligand>
</feature>
<proteinExistence type="predicted"/>
<evidence type="ECO:0000256" key="1">
    <source>
        <dbReference type="ARBA" id="ARBA00004443"/>
    </source>
</evidence>
<evidence type="ECO:0000256" key="8">
    <source>
        <dbReference type="ARBA" id="ARBA00045284"/>
    </source>
</evidence>
<dbReference type="Pfam" id="PF01926">
    <property type="entry name" value="MMR_HSR1"/>
    <property type="match status" value="1"/>
</dbReference>
<organism evidence="11 12">
    <name type="scientific">Bemisia tabaci</name>
    <name type="common">Sweetpotato whitefly</name>
    <name type="synonym">Aleurodes tabaci</name>
    <dbReference type="NCBI Taxonomy" id="7038"/>
    <lineage>
        <taxon>Eukaryota</taxon>
        <taxon>Metazoa</taxon>
        <taxon>Ecdysozoa</taxon>
        <taxon>Arthropoda</taxon>
        <taxon>Hexapoda</taxon>
        <taxon>Insecta</taxon>
        <taxon>Pterygota</taxon>
        <taxon>Neoptera</taxon>
        <taxon>Paraneoptera</taxon>
        <taxon>Hemiptera</taxon>
        <taxon>Sternorrhyncha</taxon>
        <taxon>Aleyrodoidea</taxon>
        <taxon>Aleyrodidae</taxon>
        <taxon>Aleyrodinae</taxon>
        <taxon>Bemisia</taxon>
    </lineage>
</organism>
<evidence type="ECO:0000256" key="2">
    <source>
        <dbReference type="ARBA" id="ARBA00022741"/>
    </source>
</evidence>
<sequence length="346" mass="39503">MVHVSLRNFCSITPKFRDYFKLPNNNVLRWFPGHMNRGLKDMENKLRSVDCIIEVHDARIPLSGRNPQFKNTVCGIKPHILILNKTDLIDNKKLPDIEKVVKKEGGANDVIFTNCRDEKCKGVQKVLPTVMQLIRNSTRYNRAEVKEFSLMVIGVPNVGKSTFLNHIRKSNIKKGGGAPTGAKAGITRSVSNRIKVSTDPLVYVFDTPGIWTPYIPDIETGMKLALCETTQDHLVQFLNMADYLLYWFNKNKQFRYLQTFDLEEPSDDIRLVLTKLAITCKFYSKRKSIEDGKYRMVPNLDMAASHFVTSFRKGELGKIILDSDKLFPNETKPEVTIDSSFSHVVN</sequence>
<dbReference type="Gene3D" id="3.40.50.300">
    <property type="entry name" value="P-loop containing nucleotide triphosphate hydrolases"/>
    <property type="match status" value="1"/>
</dbReference>
<keyword evidence="6 9" id="KW-0342">GTP-binding</keyword>
<dbReference type="InterPro" id="IPR006073">
    <property type="entry name" value="GTP-bd"/>
</dbReference>
<evidence type="ECO:0000256" key="9">
    <source>
        <dbReference type="PIRSR" id="PIRSR006230-1"/>
    </source>
</evidence>
<feature type="domain" description="G" evidence="10">
    <location>
        <begin position="151"/>
        <end position="237"/>
    </location>
</feature>
<dbReference type="SUPFAM" id="SSF52540">
    <property type="entry name" value="P-loop containing nucleoside triphosphate hydrolases"/>
    <property type="match status" value="1"/>
</dbReference>
<reference evidence="11" key="1">
    <citation type="submission" date="2021-12" db="EMBL/GenBank/DDBJ databases">
        <authorList>
            <person name="King R."/>
        </authorList>
    </citation>
    <scope>NUCLEOTIDE SEQUENCE</scope>
</reference>
<keyword evidence="5" id="KW-0496">Mitochondrion</keyword>
<keyword evidence="4" id="KW-0809">Transit peptide</keyword>
<dbReference type="InterPro" id="IPR023179">
    <property type="entry name" value="GTP-bd_ortho_bundle_sf"/>
</dbReference>
<dbReference type="FunFam" id="1.10.1580.10:FF:000004">
    <property type="entry name" value="Mitochondrial GTPase 1"/>
    <property type="match status" value="1"/>
</dbReference>
<dbReference type="CDD" id="cd01856">
    <property type="entry name" value="YlqF"/>
    <property type="match status" value="1"/>
</dbReference>
<feature type="binding site" evidence="9">
    <location>
        <begin position="84"/>
        <end position="87"/>
    </location>
    <ligand>
        <name>GTP</name>
        <dbReference type="ChEBI" id="CHEBI:37565"/>
    </ligand>
</feature>
<evidence type="ECO:0000256" key="4">
    <source>
        <dbReference type="ARBA" id="ARBA00022946"/>
    </source>
</evidence>
<keyword evidence="3" id="KW-0999">Mitochondrion inner membrane</keyword>
<dbReference type="GO" id="GO:0032543">
    <property type="term" value="P:mitochondrial translation"/>
    <property type="evidence" value="ECO:0007669"/>
    <property type="project" value="TreeGrafter"/>
</dbReference>
<dbReference type="InterPro" id="IPR016478">
    <property type="entry name" value="GTPase_MTG1"/>
</dbReference>
<keyword evidence="2 9" id="KW-0547">Nucleotide-binding</keyword>
<evidence type="ECO:0000256" key="5">
    <source>
        <dbReference type="ARBA" id="ARBA00023128"/>
    </source>
</evidence>
<dbReference type="EMBL" id="OU963865">
    <property type="protein sequence ID" value="CAH0388112.1"/>
    <property type="molecule type" value="Genomic_DNA"/>
</dbReference>